<dbReference type="EC" id="4.2.2.29" evidence="7"/>
<evidence type="ECO:0000313" key="9">
    <source>
        <dbReference type="EMBL" id="HJC84433.1"/>
    </source>
</evidence>
<dbReference type="PANTHER" id="PTHR30518">
    <property type="entry name" value="ENDOLYTIC MUREIN TRANSGLYCOSYLASE"/>
    <property type="match status" value="1"/>
</dbReference>
<keyword evidence="6 7" id="KW-0961">Cell wall biogenesis/degradation</keyword>
<dbReference type="Gene3D" id="3.30.1490.480">
    <property type="entry name" value="Endolytic murein transglycosylase"/>
    <property type="match status" value="1"/>
</dbReference>
<protein>
    <recommendedName>
        <fullName evidence="7">Endolytic murein transglycosylase</fullName>
        <ecNumber evidence="7">4.2.2.29</ecNumber>
    </recommendedName>
    <alternativeName>
        <fullName evidence="7">Peptidoglycan lytic transglycosylase</fullName>
    </alternativeName>
    <alternativeName>
        <fullName evidence="7">Peptidoglycan polymerization terminase</fullName>
    </alternativeName>
</protein>
<accession>A0A9D2TP81</accession>
<evidence type="ECO:0000256" key="7">
    <source>
        <dbReference type="HAMAP-Rule" id="MF_02065"/>
    </source>
</evidence>
<dbReference type="InterPro" id="IPR003770">
    <property type="entry name" value="MLTG-like"/>
</dbReference>
<dbReference type="GO" id="GO:0071555">
    <property type="term" value="P:cell wall organization"/>
    <property type="evidence" value="ECO:0007669"/>
    <property type="project" value="UniProtKB-KW"/>
</dbReference>
<evidence type="ECO:0000256" key="1">
    <source>
        <dbReference type="ARBA" id="ARBA00022475"/>
    </source>
</evidence>
<dbReference type="PANTHER" id="PTHR30518:SF2">
    <property type="entry name" value="ENDOLYTIC MUREIN TRANSGLYCOSYLASE"/>
    <property type="match status" value="1"/>
</dbReference>
<keyword evidence="4 7" id="KW-0472">Membrane</keyword>
<reference evidence="9" key="1">
    <citation type="journal article" date="2021" name="PeerJ">
        <title>Extensive microbial diversity within the chicken gut microbiome revealed by metagenomics and culture.</title>
        <authorList>
            <person name="Gilroy R."/>
            <person name="Ravi A."/>
            <person name="Getino M."/>
            <person name="Pursley I."/>
            <person name="Horton D.L."/>
            <person name="Alikhan N.F."/>
            <person name="Baker D."/>
            <person name="Gharbi K."/>
            <person name="Hall N."/>
            <person name="Watson M."/>
            <person name="Adriaenssens E.M."/>
            <person name="Foster-Nyarko E."/>
            <person name="Jarju S."/>
            <person name="Secka A."/>
            <person name="Antonio M."/>
            <person name="Oren A."/>
            <person name="Chaudhuri R.R."/>
            <person name="La Ragione R."/>
            <person name="Hildebrand F."/>
            <person name="Pallen M.J."/>
        </authorList>
    </citation>
    <scope>NUCLEOTIDE SEQUENCE</scope>
    <source>
        <strain evidence="9">ChiHjej13B12-4958</strain>
    </source>
</reference>
<feature type="transmembrane region" description="Helical" evidence="7">
    <location>
        <begin position="38"/>
        <end position="59"/>
    </location>
</feature>
<dbReference type="GO" id="GO:0009252">
    <property type="term" value="P:peptidoglycan biosynthetic process"/>
    <property type="evidence" value="ECO:0007669"/>
    <property type="project" value="UniProtKB-UniRule"/>
</dbReference>
<evidence type="ECO:0000256" key="6">
    <source>
        <dbReference type="ARBA" id="ARBA00023316"/>
    </source>
</evidence>
<evidence type="ECO:0000313" key="10">
    <source>
        <dbReference type="Proteomes" id="UP000823858"/>
    </source>
</evidence>
<comment type="subcellular location">
    <subcellularLocation>
        <location evidence="7">Cell membrane</location>
        <topology evidence="7">Single-pass membrane protein</topology>
    </subcellularLocation>
</comment>
<comment type="function">
    <text evidence="7">Functions as a peptidoglycan terminase that cleaves nascent peptidoglycan strands endolytically to terminate their elongation.</text>
</comment>
<evidence type="ECO:0000256" key="2">
    <source>
        <dbReference type="ARBA" id="ARBA00022692"/>
    </source>
</evidence>
<dbReference type="Pfam" id="PF02618">
    <property type="entry name" value="YceG"/>
    <property type="match status" value="1"/>
</dbReference>
<organism evidence="9 10">
    <name type="scientific">Candidatus Corynebacterium faecigallinarum</name>
    <dbReference type="NCBI Taxonomy" id="2838528"/>
    <lineage>
        <taxon>Bacteria</taxon>
        <taxon>Bacillati</taxon>
        <taxon>Actinomycetota</taxon>
        <taxon>Actinomycetes</taxon>
        <taxon>Mycobacteriales</taxon>
        <taxon>Corynebacteriaceae</taxon>
        <taxon>Corynebacterium</taxon>
    </lineage>
</organism>
<evidence type="ECO:0000256" key="3">
    <source>
        <dbReference type="ARBA" id="ARBA00022989"/>
    </source>
</evidence>
<dbReference type="Proteomes" id="UP000823858">
    <property type="component" value="Unassembled WGS sequence"/>
</dbReference>
<dbReference type="GO" id="GO:0008932">
    <property type="term" value="F:lytic endotransglycosylase activity"/>
    <property type="evidence" value="ECO:0007669"/>
    <property type="project" value="UniProtKB-UniRule"/>
</dbReference>
<feature type="site" description="Important for catalytic activity" evidence="7">
    <location>
        <position position="294"/>
    </location>
</feature>
<keyword evidence="1 7" id="KW-1003">Cell membrane</keyword>
<comment type="caution">
    <text evidence="9">The sequence shown here is derived from an EMBL/GenBank/DDBJ whole genome shotgun (WGS) entry which is preliminary data.</text>
</comment>
<sequence>MHPEYPVYPVVSGTTENTETTLPRKSISQPRYRRRRQWSMAISLGLVLLLVFVVAYVYYQREVVGTRDYEGQGNGNVVLVRVSEGDTVSGLIPQLLEDGVVGSRSAMLSAAENAEQTGERRGLEAGYYALQEEMSAENAMAALTDDERRLGVVDIPTGSTLEDVTVVGGDTRAGIFTSIANNSCREGLTDGLEDCVSVEELRESIVSSSAAELGVPEWATEAVDARPDDPRRIEGLIAPGVHLFDPTSSASEIVNSLLTNSAEIYEGTGLLEAQDSVGLSAYEIITAASLVEREAPDGDFDKVARVIMNRLDIDQRLEFDSTVNYDVSAQEVATTDADRARRTPWNTYAKNGLPDTPIASPGVTALQAVEHPAEGDWLYFVTVDLDGRTVFNRDFKDHEDAIEESRRNGVLDSAR</sequence>
<name>A0A9D2TP81_9CORY</name>
<gene>
    <name evidence="7 9" type="primary">mltG</name>
    <name evidence="9" type="ORF">H9751_02585</name>
</gene>
<comment type="similarity">
    <text evidence="7">Belongs to the transglycosylase MltG family.</text>
</comment>
<feature type="region of interest" description="Disordered" evidence="8">
    <location>
        <begin position="1"/>
        <end position="28"/>
    </location>
</feature>
<dbReference type="AlphaFoldDB" id="A0A9D2TP81"/>
<dbReference type="EMBL" id="DWVP01000004">
    <property type="protein sequence ID" value="HJC84433.1"/>
    <property type="molecule type" value="Genomic_DNA"/>
</dbReference>
<evidence type="ECO:0000256" key="4">
    <source>
        <dbReference type="ARBA" id="ARBA00023136"/>
    </source>
</evidence>
<feature type="compositionally biased region" description="Polar residues" evidence="8">
    <location>
        <begin position="12"/>
        <end position="28"/>
    </location>
</feature>
<evidence type="ECO:0000256" key="5">
    <source>
        <dbReference type="ARBA" id="ARBA00023239"/>
    </source>
</evidence>
<dbReference type="NCBIfam" id="TIGR00247">
    <property type="entry name" value="endolytic transglycosylase MltG"/>
    <property type="match status" value="1"/>
</dbReference>
<reference evidence="9" key="2">
    <citation type="submission" date="2021-04" db="EMBL/GenBank/DDBJ databases">
        <authorList>
            <person name="Gilroy R."/>
        </authorList>
    </citation>
    <scope>NUCLEOTIDE SEQUENCE</scope>
    <source>
        <strain evidence="9">ChiHjej13B12-4958</strain>
    </source>
</reference>
<comment type="catalytic activity">
    <reaction evidence="7">
        <text>a peptidoglycan chain = a peptidoglycan chain with N-acetyl-1,6-anhydromuramyl-[peptide] at the reducing end + a peptidoglycan chain with N-acetylglucosamine at the non-reducing end.</text>
        <dbReference type="EC" id="4.2.2.29"/>
    </reaction>
</comment>
<dbReference type="GO" id="GO:0005886">
    <property type="term" value="C:plasma membrane"/>
    <property type="evidence" value="ECO:0007669"/>
    <property type="project" value="UniProtKB-SubCell"/>
</dbReference>
<keyword evidence="5 7" id="KW-0456">Lyase</keyword>
<keyword evidence="3 7" id="KW-1133">Transmembrane helix</keyword>
<keyword evidence="2 7" id="KW-0812">Transmembrane</keyword>
<proteinExistence type="inferred from homology"/>
<dbReference type="HAMAP" id="MF_02065">
    <property type="entry name" value="MltG"/>
    <property type="match status" value="1"/>
</dbReference>
<evidence type="ECO:0000256" key="8">
    <source>
        <dbReference type="SAM" id="MobiDB-lite"/>
    </source>
</evidence>